<reference evidence="1 2" key="1">
    <citation type="journal article" date="2013" name="PLoS ONE">
        <title>Poles Apart: Arctic and Antarctic Octadecabacter strains Share High Genome Plasticity and a New Type of Xanthorhodopsin.</title>
        <authorList>
            <person name="Vollmers J."/>
            <person name="Voget S."/>
            <person name="Dietrich S."/>
            <person name="Gollnow K."/>
            <person name="Smits M."/>
            <person name="Meyer K."/>
            <person name="Brinkhoff T."/>
            <person name="Simon M."/>
            <person name="Daniel R."/>
        </authorList>
    </citation>
    <scope>NUCLEOTIDE SEQUENCE [LARGE SCALE GENOMIC DNA]</scope>
    <source>
        <strain evidence="1 2">238</strain>
        <plasmid evidence="2">Plasmid pOA238_160</plasmid>
    </source>
</reference>
<dbReference type="InterPro" id="IPR032710">
    <property type="entry name" value="NTF2-like_dom_sf"/>
</dbReference>
<dbReference type="eggNOG" id="COG5485">
    <property type="taxonomic scope" value="Bacteria"/>
</dbReference>
<gene>
    <name evidence="1" type="ORF">OA238_160p0330</name>
</gene>
<dbReference type="SUPFAM" id="SSF54427">
    <property type="entry name" value="NTF2-like"/>
    <property type="match status" value="2"/>
</dbReference>
<dbReference type="Gene3D" id="3.10.450.50">
    <property type="match status" value="2"/>
</dbReference>
<geneLocation type="plasmid" evidence="1 2">
    <name>pOA238_160</name>
</geneLocation>
<dbReference type="Pfam" id="PF07366">
    <property type="entry name" value="SnoaL"/>
    <property type="match status" value="1"/>
</dbReference>
<dbReference type="GO" id="GO:0030638">
    <property type="term" value="P:polyketide metabolic process"/>
    <property type="evidence" value="ECO:0007669"/>
    <property type="project" value="InterPro"/>
</dbReference>
<dbReference type="KEGG" id="oar:OA238_160p0330"/>
<dbReference type="OrthoDB" id="2769928at2"/>
<evidence type="ECO:0000313" key="2">
    <source>
        <dbReference type="Proteomes" id="UP000004688"/>
    </source>
</evidence>
<dbReference type="AlphaFoldDB" id="M9RSZ1"/>
<evidence type="ECO:0000313" key="1">
    <source>
        <dbReference type="EMBL" id="AGI74848.1"/>
    </source>
</evidence>
<sequence length="381" mass="43035">MSFNDIQNRASHHPAKPLARIHMPTDLSIALQPYTNGRSVRIPAEFGPKQSMAGFDPEYSNIVDYIVRITHRIWETGKDGVEYIADTYAPDSLVFDDYGLQRGNAKIIGDTHHTTDAFPDIILDADEMIWAGDDKIGFHTSHRVRIIGTNTGPSSYGPATNARIDVPCAANCVVKANDIYLEHVLYNTSAMIQQLGLDLWDEAARLSKTPPSGWPRTPEVWAALRTGVAPERPISETEPVTSFDPDAFARRVHLSVWNDDKAVIDTDYAEDVKFEGTTNRRFNGRTAYGDYVSKIRAAFPDLELQVDEVYWMGNEIDGWLISTRWSADGTHTGGDLYRTPTQRPCQIWGITEWQVKDEKIVNEFQIFNELDLMMQIEKVRV</sequence>
<dbReference type="PANTHER" id="PTHR38436:SF1">
    <property type="entry name" value="ESTER CYCLASE"/>
    <property type="match status" value="1"/>
</dbReference>
<dbReference type="PANTHER" id="PTHR38436">
    <property type="entry name" value="POLYKETIDE CYCLASE SNOAL-LIKE DOMAIN"/>
    <property type="match status" value="1"/>
</dbReference>
<dbReference type="EMBL" id="CP003744">
    <property type="protein sequence ID" value="AGI74848.1"/>
    <property type="molecule type" value="Genomic_DNA"/>
</dbReference>
<name>M9RSZ1_9RHOB</name>
<protein>
    <recommendedName>
        <fullName evidence="3">Ester cyclase</fullName>
    </recommendedName>
</protein>
<dbReference type="RefSeq" id="WP_015497744.1">
    <property type="nucleotide sequence ID" value="NC_020910.1"/>
</dbReference>
<accession>M9RSZ1</accession>
<dbReference type="InterPro" id="IPR009959">
    <property type="entry name" value="Cyclase_SnoaL-like"/>
</dbReference>
<dbReference type="Proteomes" id="UP000004688">
    <property type="component" value="Plasmid pOA238_160"/>
</dbReference>
<keyword evidence="1" id="KW-0614">Plasmid</keyword>
<dbReference type="HOGENOM" id="CLU_053293_0_0_5"/>
<keyword evidence="2" id="KW-1185">Reference proteome</keyword>
<evidence type="ECO:0008006" key="3">
    <source>
        <dbReference type="Google" id="ProtNLM"/>
    </source>
</evidence>
<organism evidence="1 2">
    <name type="scientific">Octadecabacter arcticus 238</name>
    <dbReference type="NCBI Taxonomy" id="391616"/>
    <lineage>
        <taxon>Bacteria</taxon>
        <taxon>Pseudomonadati</taxon>
        <taxon>Pseudomonadota</taxon>
        <taxon>Alphaproteobacteria</taxon>
        <taxon>Rhodobacterales</taxon>
        <taxon>Roseobacteraceae</taxon>
        <taxon>Octadecabacter</taxon>
    </lineage>
</organism>
<proteinExistence type="predicted"/>